<name>A0A4U0TN13_9PEZI</name>
<evidence type="ECO:0000313" key="1">
    <source>
        <dbReference type="EMBL" id="TKA23378.1"/>
    </source>
</evidence>
<proteinExistence type="predicted"/>
<evidence type="ECO:0000313" key="2">
    <source>
        <dbReference type="Proteomes" id="UP000310066"/>
    </source>
</evidence>
<accession>A0A4U0TN13</accession>
<organism evidence="1 2">
    <name type="scientific">Friedmanniomyces endolithicus</name>
    <dbReference type="NCBI Taxonomy" id="329885"/>
    <lineage>
        <taxon>Eukaryota</taxon>
        <taxon>Fungi</taxon>
        <taxon>Dikarya</taxon>
        <taxon>Ascomycota</taxon>
        <taxon>Pezizomycotina</taxon>
        <taxon>Dothideomycetes</taxon>
        <taxon>Dothideomycetidae</taxon>
        <taxon>Mycosphaerellales</taxon>
        <taxon>Teratosphaeriaceae</taxon>
        <taxon>Friedmanniomyces</taxon>
    </lineage>
</organism>
<dbReference type="Proteomes" id="UP000310066">
    <property type="component" value="Unassembled WGS sequence"/>
</dbReference>
<sequence>MAHIPREQLVKDVEHFCEPFESCGAYGAPSKLRWDSYGYTFNAKGTASRLWSTVSREAQLYQVLHTVQGYTVQGYTVQGYTVQGSAVPIFHGSFDTMQTYFLHGAGEIQHMLLVA</sequence>
<reference evidence="1 2" key="1">
    <citation type="submission" date="2017-03" db="EMBL/GenBank/DDBJ databases">
        <title>Genomes of endolithic fungi from Antarctica.</title>
        <authorList>
            <person name="Coleine C."/>
            <person name="Masonjones S."/>
            <person name="Stajich J.E."/>
        </authorList>
    </citation>
    <scope>NUCLEOTIDE SEQUENCE [LARGE SCALE GENOMIC DNA]</scope>
    <source>
        <strain evidence="1 2">CCFEE 5311</strain>
    </source>
</reference>
<dbReference type="EMBL" id="NAJP01000221">
    <property type="protein sequence ID" value="TKA23378.1"/>
    <property type="molecule type" value="Genomic_DNA"/>
</dbReference>
<gene>
    <name evidence="1" type="ORF">B0A54_17997</name>
</gene>
<dbReference type="OrthoDB" id="2156052at2759"/>
<dbReference type="STRING" id="329885.A0A4U0TN13"/>
<dbReference type="AlphaFoldDB" id="A0A4U0TN13"/>
<comment type="caution">
    <text evidence="1">The sequence shown here is derived from an EMBL/GenBank/DDBJ whole genome shotgun (WGS) entry which is preliminary data.</text>
</comment>
<protein>
    <submittedName>
        <fullName evidence="1">Uncharacterized protein</fullName>
    </submittedName>
</protein>